<dbReference type="GO" id="GO:0003677">
    <property type="term" value="F:DNA binding"/>
    <property type="evidence" value="ECO:0007669"/>
    <property type="project" value="UniProtKB-KW"/>
</dbReference>
<evidence type="ECO:0000313" key="4">
    <source>
        <dbReference type="Proteomes" id="UP000043764"/>
    </source>
</evidence>
<dbReference type="Pfam" id="PF01381">
    <property type="entry name" value="HTH_3"/>
    <property type="match status" value="1"/>
</dbReference>
<dbReference type="SMART" id="SM00530">
    <property type="entry name" value="HTH_XRE"/>
    <property type="match status" value="1"/>
</dbReference>
<dbReference type="GO" id="GO:0003700">
    <property type="term" value="F:DNA-binding transcription factor activity"/>
    <property type="evidence" value="ECO:0007669"/>
    <property type="project" value="TreeGrafter"/>
</dbReference>
<dbReference type="InterPro" id="IPR010982">
    <property type="entry name" value="Lambda_DNA-bd_dom_sf"/>
</dbReference>
<organism evidence="3 4">
    <name type="scientific">Phaeobacter italicus</name>
    <dbReference type="NCBI Taxonomy" id="481446"/>
    <lineage>
        <taxon>Bacteria</taxon>
        <taxon>Pseudomonadati</taxon>
        <taxon>Pseudomonadota</taxon>
        <taxon>Alphaproteobacteria</taxon>
        <taxon>Rhodobacterales</taxon>
        <taxon>Roseobacteraceae</taxon>
        <taxon>Phaeobacter</taxon>
    </lineage>
</organism>
<dbReference type="RefSeq" id="WP_050673170.1">
    <property type="nucleotide sequence ID" value="NZ_JAGHRF010000001.1"/>
</dbReference>
<evidence type="ECO:0000313" key="3">
    <source>
        <dbReference type="EMBL" id="CRL10806.1"/>
    </source>
</evidence>
<dbReference type="PROSITE" id="PS50943">
    <property type="entry name" value="HTH_CROC1"/>
    <property type="match status" value="1"/>
</dbReference>
<dbReference type="CDD" id="cd00093">
    <property type="entry name" value="HTH_XRE"/>
    <property type="match status" value="1"/>
</dbReference>
<dbReference type="EMBL" id="CVRL01000016">
    <property type="protein sequence ID" value="CRL10806.1"/>
    <property type="molecule type" value="Genomic_DNA"/>
</dbReference>
<sequence length="101" mass="11583">MTSIKRLRKLKGWNQTTLAEASGLEQSTISKIERGWDGATIRSLSYIAEALEVPLYQLFVDDKELAELRLLEVFRTLPDERKQGWLDMARAVLDQHPPAEE</sequence>
<dbReference type="SUPFAM" id="SSF47413">
    <property type="entry name" value="lambda repressor-like DNA-binding domains"/>
    <property type="match status" value="1"/>
</dbReference>
<keyword evidence="1" id="KW-0238">DNA-binding</keyword>
<dbReference type="GO" id="GO:0005829">
    <property type="term" value="C:cytosol"/>
    <property type="evidence" value="ECO:0007669"/>
    <property type="project" value="TreeGrafter"/>
</dbReference>
<dbReference type="Proteomes" id="UP000043764">
    <property type="component" value="Unassembled WGS sequence"/>
</dbReference>
<protein>
    <submittedName>
        <fullName evidence="3">Anaerobic benzoate catabolism transcriptional regulator</fullName>
    </submittedName>
</protein>
<dbReference type="Gene3D" id="1.10.260.40">
    <property type="entry name" value="lambda repressor-like DNA-binding domains"/>
    <property type="match status" value="1"/>
</dbReference>
<reference evidence="4" key="1">
    <citation type="submission" date="2015-05" db="EMBL/GenBank/DDBJ databases">
        <authorList>
            <person name="Rodrigo-Torres Lidia"/>
            <person name="Arahal R.David."/>
        </authorList>
    </citation>
    <scope>NUCLEOTIDE SEQUENCE [LARGE SCALE GENOMIC DNA]</scope>
    <source>
        <strain evidence="4">CECT 7321</strain>
    </source>
</reference>
<name>A0A0H5D0Y1_9RHOB</name>
<evidence type="ECO:0000259" key="2">
    <source>
        <dbReference type="PROSITE" id="PS50943"/>
    </source>
</evidence>
<dbReference type="GeneID" id="99063087"/>
<evidence type="ECO:0000256" key="1">
    <source>
        <dbReference type="ARBA" id="ARBA00023125"/>
    </source>
</evidence>
<gene>
    <name evidence="3" type="ORF">NIT7321_01654</name>
</gene>
<dbReference type="InterPro" id="IPR001387">
    <property type="entry name" value="Cro/C1-type_HTH"/>
</dbReference>
<accession>A0A0H5D0Y1</accession>
<dbReference type="InterPro" id="IPR050807">
    <property type="entry name" value="TransReg_Diox_bact_type"/>
</dbReference>
<feature type="domain" description="HTH cro/C1-type" evidence="2">
    <location>
        <begin position="4"/>
        <end position="58"/>
    </location>
</feature>
<proteinExistence type="predicted"/>
<dbReference type="PANTHER" id="PTHR46797:SF1">
    <property type="entry name" value="METHYLPHOSPHONATE SYNTHASE"/>
    <property type="match status" value="1"/>
</dbReference>
<keyword evidence="4" id="KW-1185">Reference proteome</keyword>
<dbReference type="AlphaFoldDB" id="A0A0H5D0Y1"/>
<dbReference type="PANTHER" id="PTHR46797">
    <property type="entry name" value="HTH-TYPE TRANSCRIPTIONAL REGULATOR"/>
    <property type="match status" value="1"/>
</dbReference>